<name>A0AAV9K152_9SOLN</name>
<dbReference type="EMBL" id="JAWPEI010000030">
    <property type="protein sequence ID" value="KAK4707051.1"/>
    <property type="molecule type" value="Genomic_DNA"/>
</dbReference>
<evidence type="ECO:0000259" key="1">
    <source>
        <dbReference type="Pfam" id="PF03732"/>
    </source>
</evidence>
<sequence>MGSVWAIRFPPAERNVVFHITSTMLQLLQSKGLFGGLAHEYPHEHLQNFVDVFGPFSFKNISLESVRLRLFPFSLMGEASKWLAKLPRESITSWMGQVTRFQVRFFPPSNMMTLRDSNQSFKRLECEPIHEESLLGEQRSC</sequence>
<organism evidence="2 3">
    <name type="scientific">Solanum pinnatisectum</name>
    <name type="common">tansyleaf nightshade</name>
    <dbReference type="NCBI Taxonomy" id="50273"/>
    <lineage>
        <taxon>Eukaryota</taxon>
        <taxon>Viridiplantae</taxon>
        <taxon>Streptophyta</taxon>
        <taxon>Embryophyta</taxon>
        <taxon>Tracheophyta</taxon>
        <taxon>Spermatophyta</taxon>
        <taxon>Magnoliopsida</taxon>
        <taxon>eudicotyledons</taxon>
        <taxon>Gunneridae</taxon>
        <taxon>Pentapetalae</taxon>
        <taxon>asterids</taxon>
        <taxon>lamiids</taxon>
        <taxon>Solanales</taxon>
        <taxon>Solanaceae</taxon>
        <taxon>Solanoideae</taxon>
        <taxon>Solaneae</taxon>
        <taxon>Solanum</taxon>
    </lineage>
</organism>
<evidence type="ECO:0000313" key="2">
    <source>
        <dbReference type="EMBL" id="KAK4707051.1"/>
    </source>
</evidence>
<dbReference type="Pfam" id="PF03732">
    <property type="entry name" value="Retrotrans_gag"/>
    <property type="match status" value="1"/>
</dbReference>
<keyword evidence="3" id="KW-1185">Reference proteome</keyword>
<dbReference type="InterPro" id="IPR005162">
    <property type="entry name" value="Retrotrans_gag_dom"/>
</dbReference>
<dbReference type="Proteomes" id="UP001311915">
    <property type="component" value="Unassembled WGS sequence"/>
</dbReference>
<protein>
    <recommendedName>
        <fullName evidence="1">Retrotransposon gag domain-containing protein</fullName>
    </recommendedName>
</protein>
<comment type="caution">
    <text evidence="2">The sequence shown here is derived from an EMBL/GenBank/DDBJ whole genome shotgun (WGS) entry which is preliminary data.</text>
</comment>
<feature type="domain" description="Retrotransposon gag" evidence="1">
    <location>
        <begin position="69"/>
        <end position="125"/>
    </location>
</feature>
<reference evidence="2 3" key="1">
    <citation type="submission" date="2023-10" db="EMBL/GenBank/DDBJ databases">
        <title>Genome-Wide Identification Analysis in wild type Solanum Pinnatisectum Reveals Some Genes Defensing Phytophthora Infestans.</title>
        <authorList>
            <person name="Sun C."/>
        </authorList>
    </citation>
    <scope>NUCLEOTIDE SEQUENCE [LARGE SCALE GENOMIC DNA]</scope>
    <source>
        <strain evidence="2">LQN</strain>
        <tissue evidence="2">Leaf</tissue>
    </source>
</reference>
<evidence type="ECO:0000313" key="3">
    <source>
        <dbReference type="Proteomes" id="UP001311915"/>
    </source>
</evidence>
<proteinExistence type="predicted"/>
<gene>
    <name evidence="2" type="ORF">R3W88_033390</name>
</gene>
<dbReference type="AlphaFoldDB" id="A0AAV9K152"/>
<accession>A0AAV9K152</accession>
<dbReference type="PANTHER" id="PTHR33223">
    <property type="entry name" value="CCHC-TYPE DOMAIN-CONTAINING PROTEIN"/>
    <property type="match status" value="1"/>
</dbReference>
<dbReference type="PANTHER" id="PTHR33223:SF11">
    <property type="entry name" value="ELEMENT PROTEIN, PUTATIVE-RELATED"/>
    <property type="match status" value="1"/>
</dbReference>